<comment type="caution">
    <text evidence="4">The sequence shown here is derived from an EMBL/GenBank/DDBJ whole genome shotgun (WGS) entry which is preliminary data.</text>
</comment>
<sequence>MDDDVPRLSMLRADTTSVLRLIAHFDALTGLAPDAVVRSAALVAGCPVGAVLDSEPVWFDGAGSPISGPPLDDVQIDRPAPHPLDVVLLDQLRRALRTIQPGPPLRLGEPGLLEIAVSPREQRRDRLRALHLLGYDLDQPVIALVLAGAPEDGLDALARAGAGRLHHHRLGRLTLALTQGGPAPRELAGHLHDDLAARRPASTGLDRAVDVWIGIGEPAAPADAPVSWHQARTALRFASSTVFGRRAVPYGPLGVLVLLAELPPSQLAATPGVAALETHARTPGGALDVEALESYCVFGALRRTATELNLHHSTVAARLGRIEAATGWRLEDAMDRFQATFALLARRLVTSDRTLGDVG</sequence>
<organism evidence="4 5">
    <name type="scientific">Amycolatopsis halotolerans</name>
    <dbReference type="NCBI Taxonomy" id="330083"/>
    <lineage>
        <taxon>Bacteria</taxon>
        <taxon>Bacillati</taxon>
        <taxon>Actinomycetota</taxon>
        <taxon>Actinomycetes</taxon>
        <taxon>Pseudonocardiales</taxon>
        <taxon>Pseudonocardiaceae</taxon>
        <taxon>Amycolatopsis</taxon>
    </lineage>
</organism>
<dbReference type="PANTHER" id="PTHR33744:SF7">
    <property type="entry name" value="PUCR FAMILY TRANSCRIPTIONAL REGULATOR"/>
    <property type="match status" value="1"/>
</dbReference>
<evidence type="ECO:0000259" key="2">
    <source>
        <dbReference type="Pfam" id="PF13556"/>
    </source>
</evidence>
<comment type="similarity">
    <text evidence="1">Belongs to the CdaR family.</text>
</comment>
<dbReference type="InterPro" id="IPR051448">
    <property type="entry name" value="CdaR-like_regulators"/>
</dbReference>
<gene>
    <name evidence="4" type="ORF">ACFORO_26880</name>
</gene>
<evidence type="ECO:0000313" key="4">
    <source>
        <dbReference type="EMBL" id="MFC3513820.1"/>
    </source>
</evidence>
<feature type="domain" description="CdaR GGDEF-like" evidence="3">
    <location>
        <begin position="125"/>
        <end position="236"/>
    </location>
</feature>
<proteinExistence type="inferred from homology"/>
<keyword evidence="5" id="KW-1185">Reference proteome</keyword>
<dbReference type="InterPro" id="IPR025736">
    <property type="entry name" value="PucR_C-HTH_dom"/>
</dbReference>
<dbReference type="InterPro" id="IPR041522">
    <property type="entry name" value="CdaR_GGDEF"/>
</dbReference>
<dbReference type="RefSeq" id="WP_377869206.1">
    <property type="nucleotide sequence ID" value="NZ_JBHMAY010000011.1"/>
</dbReference>
<feature type="domain" description="PucR C-terminal helix-turn-helix" evidence="2">
    <location>
        <begin position="290"/>
        <end position="345"/>
    </location>
</feature>
<dbReference type="Pfam" id="PF13556">
    <property type="entry name" value="HTH_30"/>
    <property type="match status" value="1"/>
</dbReference>
<reference evidence="5" key="1">
    <citation type="journal article" date="2019" name="Int. J. Syst. Evol. Microbiol.">
        <title>The Global Catalogue of Microorganisms (GCM) 10K type strain sequencing project: providing services to taxonomists for standard genome sequencing and annotation.</title>
        <authorList>
            <consortium name="The Broad Institute Genomics Platform"/>
            <consortium name="The Broad Institute Genome Sequencing Center for Infectious Disease"/>
            <person name="Wu L."/>
            <person name="Ma J."/>
        </authorList>
    </citation>
    <scope>NUCLEOTIDE SEQUENCE [LARGE SCALE GENOMIC DNA]</scope>
    <source>
        <strain evidence="5">CGMCC 4.7682</strain>
    </source>
</reference>
<evidence type="ECO:0000259" key="3">
    <source>
        <dbReference type="Pfam" id="PF17853"/>
    </source>
</evidence>
<evidence type="ECO:0000313" key="5">
    <source>
        <dbReference type="Proteomes" id="UP001595764"/>
    </source>
</evidence>
<name>A0ABV7QPH6_9PSEU</name>
<dbReference type="InterPro" id="IPR042070">
    <property type="entry name" value="PucR_C-HTH_sf"/>
</dbReference>
<dbReference type="PANTHER" id="PTHR33744">
    <property type="entry name" value="CARBOHYDRATE DIACID REGULATOR"/>
    <property type="match status" value="1"/>
</dbReference>
<dbReference type="Pfam" id="PF17853">
    <property type="entry name" value="GGDEF_2"/>
    <property type="match status" value="1"/>
</dbReference>
<dbReference type="EMBL" id="JBHRWI010000030">
    <property type="protein sequence ID" value="MFC3513820.1"/>
    <property type="molecule type" value="Genomic_DNA"/>
</dbReference>
<dbReference type="Gene3D" id="1.10.10.2840">
    <property type="entry name" value="PucR C-terminal helix-turn-helix domain"/>
    <property type="match status" value="1"/>
</dbReference>
<protein>
    <submittedName>
        <fullName evidence="4">PucR family transcriptional regulator</fullName>
    </submittedName>
</protein>
<evidence type="ECO:0000256" key="1">
    <source>
        <dbReference type="ARBA" id="ARBA00006754"/>
    </source>
</evidence>
<dbReference type="Proteomes" id="UP001595764">
    <property type="component" value="Unassembled WGS sequence"/>
</dbReference>
<accession>A0ABV7QPH6</accession>